<dbReference type="SUPFAM" id="SSF52777">
    <property type="entry name" value="CoA-dependent acyltransferases"/>
    <property type="match status" value="1"/>
</dbReference>
<dbReference type="PANTHER" id="PTHR45527:SF1">
    <property type="entry name" value="FATTY ACID SYNTHASE"/>
    <property type="match status" value="1"/>
</dbReference>
<comment type="caution">
    <text evidence="1">The sequence shown here is derived from an EMBL/GenBank/DDBJ whole genome shotgun (WGS) entry which is preliminary data.</text>
</comment>
<proteinExistence type="predicted"/>
<sequence length="157" mass="17404">MPIVGIEKMLGPCLNTIPSRVKLQPRWSALDLLQHVQKQCSATFAHDYVDLADTVRTSTDWSPDSYLPCIIQHQKVVQTSTLSLPDVECTSSGWAYFIPQSGLWILSSPQDSMLQLMLCASGVFISLETARSWVKNLATAITIFASQPDILLDDVHV</sequence>
<accession>A0A9W9GZ64</accession>
<dbReference type="EMBL" id="JAPZBO010000008">
    <property type="protein sequence ID" value="KAJ5307463.1"/>
    <property type="molecule type" value="Genomic_DNA"/>
</dbReference>
<dbReference type="GO" id="GO:0005737">
    <property type="term" value="C:cytoplasm"/>
    <property type="evidence" value="ECO:0007669"/>
    <property type="project" value="TreeGrafter"/>
</dbReference>
<evidence type="ECO:0000313" key="2">
    <source>
        <dbReference type="Proteomes" id="UP001147746"/>
    </source>
</evidence>
<keyword evidence="2" id="KW-1185">Reference proteome</keyword>
<gene>
    <name evidence="1" type="ORF">N7476_008119</name>
</gene>
<dbReference type="GO" id="GO:0044550">
    <property type="term" value="P:secondary metabolite biosynthetic process"/>
    <property type="evidence" value="ECO:0007669"/>
    <property type="project" value="TreeGrafter"/>
</dbReference>
<dbReference type="AlphaFoldDB" id="A0A9W9GZ64"/>
<reference evidence="1" key="1">
    <citation type="submission" date="2022-12" db="EMBL/GenBank/DDBJ databases">
        <authorList>
            <person name="Petersen C."/>
        </authorList>
    </citation>
    <scope>NUCLEOTIDE SEQUENCE</scope>
    <source>
        <strain evidence="1">IBT 21472</strain>
    </source>
</reference>
<dbReference type="Gene3D" id="3.30.559.30">
    <property type="entry name" value="Nonribosomal peptide synthetase, condensation domain"/>
    <property type="match status" value="1"/>
</dbReference>
<name>A0A9W9GZ64_9EURO</name>
<dbReference type="PANTHER" id="PTHR45527">
    <property type="entry name" value="NONRIBOSOMAL PEPTIDE SYNTHETASE"/>
    <property type="match status" value="1"/>
</dbReference>
<evidence type="ECO:0000313" key="1">
    <source>
        <dbReference type="EMBL" id="KAJ5307463.1"/>
    </source>
</evidence>
<reference evidence="1" key="2">
    <citation type="journal article" date="2023" name="IMA Fungus">
        <title>Comparative genomic study of the Penicillium genus elucidates a diverse pangenome and 15 lateral gene transfer events.</title>
        <authorList>
            <person name="Petersen C."/>
            <person name="Sorensen T."/>
            <person name="Nielsen M.R."/>
            <person name="Sondergaard T.E."/>
            <person name="Sorensen J.L."/>
            <person name="Fitzpatrick D.A."/>
            <person name="Frisvad J.C."/>
            <person name="Nielsen K.L."/>
        </authorList>
    </citation>
    <scope>NUCLEOTIDE SEQUENCE</scope>
    <source>
        <strain evidence="1">IBT 21472</strain>
    </source>
</reference>
<protein>
    <submittedName>
        <fullName evidence="1">Nonribosomal peptide synthase</fullName>
    </submittedName>
</protein>
<dbReference type="Proteomes" id="UP001147746">
    <property type="component" value="Unassembled WGS sequence"/>
</dbReference>
<dbReference type="OrthoDB" id="416786at2759"/>
<dbReference type="GO" id="GO:0031177">
    <property type="term" value="F:phosphopantetheine binding"/>
    <property type="evidence" value="ECO:0007669"/>
    <property type="project" value="TreeGrafter"/>
</dbReference>
<dbReference type="GO" id="GO:0043041">
    <property type="term" value="P:amino acid activation for nonribosomal peptide biosynthetic process"/>
    <property type="evidence" value="ECO:0007669"/>
    <property type="project" value="TreeGrafter"/>
</dbReference>
<organism evidence="1 2">
    <name type="scientific">Penicillium atrosanguineum</name>
    <dbReference type="NCBI Taxonomy" id="1132637"/>
    <lineage>
        <taxon>Eukaryota</taxon>
        <taxon>Fungi</taxon>
        <taxon>Dikarya</taxon>
        <taxon>Ascomycota</taxon>
        <taxon>Pezizomycotina</taxon>
        <taxon>Eurotiomycetes</taxon>
        <taxon>Eurotiomycetidae</taxon>
        <taxon>Eurotiales</taxon>
        <taxon>Aspergillaceae</taxon>
        <taxon>Penicillium</taxon>
    </lineage>
</organism>